<dbReference type="Gene3D" id="3.40.50.720">
    <property type="entry name" value="NAD(P)-binding Rossmann-like Domain"/>
    <property type="match status" value="1"/>
</dbReference>
<dbReference type="EMBL" id="JAMC01000001">
    <property type="protein sequence ID" value="KEJ90739.1"/>
    <property type="molecule type" value="Genomic_DNA"/>
</dbReference>
<dbReference type="AlphaFoldDB" id="A0A073ILW4"/>
<evidence type="ECO:0000313" key="3">
    <source>
        <dbReference type="Proteomes" id="UP000027734"/>
    </source>
</evidence>
<dbReference type="InterPro" id="IPR001509">
    <property type="entry name" value="Epimerase_deHydtase"/>
</dbReference>
<feature type="domain" description="NAD-dependent epimerase/dehydratase" evidence="1">
    <location>
        <begin position="4"/>
        <end position="153"/>
    </location>
</feature>
<sequence length="269" mass="28230">MLLGAGGRLGRMLWENWPVAGQLKGQSRRKLEGMLQFDPLNDPEKLASAMAGVAAVVCLSGVTPAHGRASGDSMDLNKTLALAAVNSAPEGVRVFVASSAAVYGAAIGPHSEDTNVAPVSEYGAAKLAMEQAALAQGQGRTCVLRIGNVAGADAILGGWQEGMALDELPDGSTPRRSYIGARSLAHVVHRLCFAEDLPQIINIAAPGVVAMGDLLDAAGLAWTRRPSGDQTIPEVALETSRVERFYSFEVNECTPKGMVEQLHNSEVET</sequence>
<evidence type="ECO:0000259" key="1">
    <source>
        <dbReference type="Pfam" id="PF01370"/>
    </source>
</evidence>
<protein>
    <submittedName>
        <fullName evidence="2">NAD-dependent epimerase</fullName>
    </submittedName>
</protein>
<dbReference type="InterPro" id="IPR036291">
    <property type="entry name" value="NAD(P)-bd_dom_sf"/>
</dbReference>
<keyword evidence="3" id="KW-1185">Reference proteome</keyword>
<dbReference type="Pfam" id="PF01370">
    <property type="entry name" value="Epimerase"/>
    <property type="match status" value="1"/>
</dbReference>
<dbReference type="Proteomes" id="UP000027734">
    <property type="component" value="Unassembled WGS sequence"/>
</dbReference>
<gene>
    <name evidence="2" type="ORF">DSW25_02150</name>
</gene>
<comment type="caution">
    <text evidence="2">The sequence shown here is derived from an EMBL/GenBank/DDBJ whole genome shotgun (WGS) entry which is preliminary data.</text>
</comment>
<dbReference type="SUPFAM" id="SSF51735">
    <property type="entry name" value="NAD(P)-binding Rossmann-fold domains"/>
    <property type="match status" value="1"/>
</dbReference>
<dbReference type="STRING" id="1300350.Z948_1718"/>
<evidence type="ECO:0000313" key="2">
    <source>
        <dbReference type="EMBL" id="KEJ90739.1"/>
    </source>
</evidence>
<dbReference type="eggNOG" id="COG0451">
    <property type="taxonomic scope" value="Bacteria"/>
</dbReference>
<accession>A0A073ILW4</accession>
<organism evidence="2 3">
    <name type="scientific">Sulfitobacter donghicola DSW-25 = KCTC 12864 = JCM 14565</name>
    <dbReference type="NCBI Taxonomy" id="1300350"/>
    <lineage>
        <taxon>Bacteria</taxon>
        <taxon>Pseudomonadati</taxon>
        <taxon>Pseudomonadota</taxon>
        <taxon>Alphaproteobacteria</taxon>
        <taxon>Rhodobacterales</taxon>
        <taxon>Roseobacteraceae</taxon>
        <taxon>Sulfitobacter</taxon>
    </lineage>
</organism>
<name>A0A073ILW4_9RHOB</name>
<reference evidence="2 3" key="1">
    <citation type="submission" date="2014-01" db="EMBL/GenBank/DDBJ databases">
        <title>Sulfitobacter donghicola JCM 14565 Genome Sequencing.</title>
        <authorList>
            <person name="Lai Q."/>
            <person name="Hong Z."/>
        </authorList>
    </citation>
    <scope>NUCLEOTIDE SEQUENCE [LARGE SCALE GENOMIC DNA]</scope>
    <source>
        <strain evidence="2 3">JCM 14565</strain>
    </source>
</reference>
<proteinExistence type="predicted"/>